<dbReference type="AlphaFoldDB" id="A0A844Z8I8"/>
<evidence type="ECO:0000256" key="8">
    <source>
        <dbReference type="ARBA" id="ARBA00022842"/>
    </source>
</evidence>
<keyword evidence="20" id="KW-1185">Reference proteome</keyword>
<evidence type="ECO:0000256" key="3">
    <source>
        <dbReference type="ARBA" id="ARBA00022457"/>
    </source>
</evidence>
<keyword evidence="7 17" id="KW-0378">Hydrolase</keyword>
<dbReference type="OrthoDB" id="9810648at2"/>
<dbReference type="PROSITE" id="PS00893">
    <property type="entry name" value="NUDIX_BOX"/>
    <property type="match status" value="1"/>
</dbReference>
<keyword evidence="3" id="KW-0515">Mutator protein</keyword>
<accession>A0A844Z8I8</accession>
<keyword evidence="4" id="KW-0235">DNA replication</keyword>
<dbReference type="PANTHER" id="PTHR47707">
    <property type="entry name" value="8-OXO-DGTP DIPHOSPHATASE"/>
    <property type="match status" value="1"/>
</dbReference>
<evidence type="ECO:0000256" key="6">
    <source>
        <dbReference type="ARBA" id="ARBA00022763"/>
    </source>
</evidence>
<proteinExistence type="inferred from homology"/>
<dbReference type="PROSITE" id="PS51462">
    <property type="entry name" value="NUDIX"/>
    <property type="match status" value="1"/>
</dbReference>
<evidence type="ECO:0000256" key="5">
    <source>
        <dbReference type="ARBA" id="ARBA00022723"/>
    </source>
</evidence>
<dbReference type="GO" id="GO:0044715">
    <property type="term" value="F:8-oxo-dGDP phosphatase activity"/>
    <property type="evidence" value="ECO:0007669"/>
    <property type="project" value="TreeGrafter"/>
</dbReference>
<dbReference type="InterPro" id="IPR000086">
    <property type="entry name" value="NUDIX_hydrolase_dom"/>
</dbReference>
<name>A0A844Z8I8_9SPHN</name>
<dbReference type="GO" id="GO:0006260">
    <property type="term" value="P:DNA replication"/>
    <property type="evidence" value="ECO:0007669"/>
    <property type="project" value="UniProtKB-KW"/>
</dbReference>
<evidence type="ECO:0000256" key="12">
    <source>
        <dbReference type="ARBA" id="ARBA00038905"/>
    </source>
</evidence>
<evidence type="ECO:0000256" key="2">
    <source>
        <dbReference type="ARBA" id="ARBA00005582"/>
    </source>
</evidence>
<dbReference type="InterPro" id="IPR047127">
    <property type="entry name" value="MutT-like"/>
</dbReference>
<evidence type="ECO:0000256" key="7">
    <source>
        <dbReference type="ARBA" id="ARBA00022801"/>
    </source>
</evidence>
<feature type="domain" description="Nudix hydrolase" evidence="18">
    <location>
        <begin position="1"/>
        <end position="129"/>
    </location>
</feature>
<evidence type="ECO:0000313" key="19">
    <source>
        <dbReference type="EMBL" id="MXO83387.1"/>
    </source>
</evidence>
<evidence type="ECO:0000259" key="18">
    <source>
        <dbReference type="PROSITE" id="PS51462"/>
    </source>
</evidence>
<dbReference type="InterPro" id="IPR020084">
    <property type="entry name" value="NUDIX_hydrolase_CS"/>
</dbReference>
<dbReference type="Pfam" id="PF00293">
    <property type="entry name" value="NUDIX"/>
    <property type="match status" value="1"/>
</dbReference>
<dbReference type="CDD" id="cd03425">
    <property type="entry name" value="NUDIX_MutT_NudA_like"/>
    <property type="match status" value="1"/>
</dbReference>
<comment type="cofactor">
    <cofactor evidence="1">
        <name>Mg(2+)</name>
        <dbReference type="ChEBI" id="CHEBI:18420"/>
    </cofactor>
</comment>
<dbReference type="GO" id="GO:0044716">
    <property type="term" value="F:8-oxo-GDP phosphatase activity"/>
    <property type="evidence" value="ECO:0007669"/>
    <property type="project" value="TreeGrafter"/>
</dbReference>
<evidence type="ECO:0000256" key="1">
    <source>
        <dbReference type="ARBA" id="ARBA00001946"/>
    </source>
</evidence>
<evidence type="ECO:0000256" key="11">
    <source>
        <dbReference type="ARBA" id="ARBA00036904"/>
    </source>
</evidence>
<evidence type="ECO:0000256" key="9">
    <source>
        <dbReference type="ARBA" id="ARBA00023204"/>
    </source>
</evidence>
<dbReference type="InterPro" id="IPR020476">
    <property type="entry name" value="Nudix_hydrolase"/>
</dbReference>
<evidence type="ECO:0000256" key="16">
    <source>
        <dbReference type="ARBA" id="ARBA00042798"/>
    </source>
</evidence>
<evidence type="ECO:0000256" key="10">
    <source>
        <dbReference type="ARBA" id="ARBA00035861"/>
    </source>
</evidence>
<evidence type="ECO:0000313" key="20">
    <source>
        <dbReference type="Proteomes" id="UP000460290"/>
    </source>
</evidence>
<reference evidence="19 20" key="1">
    <citation type="submission" date="2019-12" db="EMBL/GenBank/DDBJ databases">
        <title>Genomic-based taxomic classification of the family Erythrobacteraceae.</title>
        <authorList>
            <person name="Xu L."/>
        </authorList>
    </citation>
    <scope>NUCLEOTIDE SEQUENCE [LARGE SCALE GENOMIC DNA]</scope>
    <source>
        <strain evidence="19 20">KCTC 42006</strain>
    </source>
</reference>
<comment type="catalytic activity">
    <reaction evidence="11">
        <text>8-oxo-GTP + H2O = 8-oxo-GMP + diphosphate + H(+)</text>
        <dbReference type="Rhea" id="RHEA:67616"/>
        <dbReference type="ChEBI" id="CHEBI:15377"/>
        <dbReference type="ChEBI" id="CHEBI:15378"/>
        <dbReference type="ChEBI" id="CHEBI:33019"/>
        <dbReference type="ChEBI" id="CHEBI:143553"/>
        <dbReference type="ChEBI" id="CHEBI:145694"/>
    </reaction>
</comment>
<comment type="caution">
    <text evidence="19">The sequence shown here is derived from an EMBL/GenBank/DDBJ whole genome shotgun (WGS) entry which is preliminary data.</text>
</comment>
<evidence type="ECO:0000256" key="13">
    <source>
        <dbReference type="ARBA" id="ARBA00040794"/>
    </source>
</evidence>
<gene>
    <name evidence="19" type="ORF">GRI35_08420</name>
</gene>
<dbReference type="EC" id="3.6.1.55" evidence="12"/>
<dbReference type="InterPro" id="IPR015797">
    <property type="entry name" value="NUDIX_hydrolase-like_dom_sf"/>
</dbReference>
<sequence length="137" mass="15075">MPVVAAAIGPKNGRWLMHRRPVEKQHGGLWEFPGGKVESDEAPEIAVIREIKEELNLRLEAVALTPAGFAQADRDNGQKQIVILLYKTDQWEGVPQALEGGEIAWFAPEEIAKLDKPPLDIALAKQLFAKSASETGR</sequence>
<comment type="catalytic activity">
    <reaction evidence="10">
        <text>8-oxo-dGTP + H2O = 8-oxo-dGMP + diphosphate + H(+)</text>
        <dbReference type="Rhea" id="RHEA:31575"/>
        <dbReference type="ChEBI" id="CHEBI:15377"/>
        <dbReference type="ChEBI" id="CHEBI:15378"/>
        <dbReference type="ChEBI" id="CHEBI:33019"/>
        <dbReference type="ChEBI" id="CHEBI:63224"/>
        <dbReference type="ChEBI" id="CHEBI:77896"/>
        <dbReference type="EC" id="3.6.1.55"/>
    </reaction>
</comment>
<dbReference type="PANTHER" id="PTHR47707:SF1">
    <property type="entry name" value="NUDIX HYDROLASE FAMILY PROTEIN"/>
    <property type="match status" value="1"/>
</dbReference>
<comment type="similarity">
    <text evidence="2 17">Belongs to the Nudix hydrolase family.</text>
</comment>
<dbReference type="Proteomes" id="UP000460290">
    <property type="component" value="Unassembled WGS sequence"/>
</dbReference>
<organism evidence="19 20">
    <name type="scientific">Pontixanthobacter aestiaquae</name>
    <dbReference type="NCBI Taxonomy" id="1509367"/>
    <lineage>
        <taxon>Bacteria</taxon>
        <taxon>Pseudomonadati</taxon>
        <taxon>Pseudomonadota</taxon>
        <taxon>Alphaproteobacteria</taxon>
        <taxon>Sphingomonadales</taxon>
        <taxon>Erythrobacteraceae</taxon>
        <taxon>Pontixanthobacter</taxon>
    </lineage>
</organism>
<dbReference type="Gene3D" id="3.90.79.10">
    <property type="entry name" value="Nucleoside Triphosphate Pyrophosphohydrolase"/>
    <property type="match status" value="1"/>
</dbReference>
<keyword evidence="5" id="KW-0479">Metal-binding</keyword>
<dbReference type="PRINTS" id="PR00502">
    <property type="entry name" value="NUDIXFAMILY"/>
</dbReference>
<keyword evidence="6" id="KW-0227">DNA damage</keyword>
<dbReference type="GO" id="GO:0006281">
    <property type="term" value="P:DNA repair"/>
    <property type="evidence" value="ECO:0007669"/>
    <property type="project" value="UniProtKB-KW"/>
</dbReference>
<dbReference type="GO" id="GO:0046872">
    <property type="term" value="F:metal ion binding"/>
    <property type="evidence" value="ECO:0007669"/>
    <property type="project" value="UniProtKB-KW"/>
</dbReference>
<protein>
    <recommendedName>
        <fullName evidence="13">8-oxo-dGTP diphosphatase</fullName>
        <ecNumber evidence="12">3.6.1.55</ecNumber>
    </recommendedName>
    <alternativeName>
        <fullName evidence="16">7,8-dihydro-8-oxoguanine-triphosphatase</fullName>
    </alternativeName>
    <alternativeName>
        <fullName evidence="15">Mutator protein MutT</fullName>
    </alternativeName>
    <alternativeName>
        <fullName evidence="14">dGTP pyrophosphohydrolase</fullName>
    </alternativeName>
</protein>
<evidence type="ECO:0000256" key="14">
    <source>
        <dbReference type="ARBA" id="ARBA00041592"/>
    </source>
</evidence>
<keyword evidence="9" id="KW-0234">DNA repair</keyword>
<keyword evidence="8" id="KW-0460">Magnesium</keyword>
<dbReference type="GO" id="GO:0035539">
    <property type="term" value="F:8-oxo-7,8-dihydrodeoxyguanosine triphosphate pyrophosphatase activity"/>
    <property type="evidence" value="ECO:0007669"/>
    <property type="project" value="UniProtKB-EC"/>
</dbReference>
<dbReference type="EMBL" id="WTYZ01000001">
    <property type="protein sequence ID" value="MXO83387.1"/>
    <property type="molecule type" value="Genomic_DNA"/>
</dbReference>
<evidence type="ECO:0000256" key="15">
    <source>
        <dbReference type="ARBA" id="ARBA00041979"/>
    </source>
</evidence>
<evidence type="ECO:0000256" key="17">
    <source>
        <dbReference type="RuleBase" id="RU003476"/>
    </source>
</evidence>
<evidence type="ECO:0000256" key="4">
    <source>
        <dbReference type="ARBA" id="ARBA00022705"/>
    </source>
</evidence>
<dbReference type="SUPFAM" id="SSF55811">
    <property type="entry name" value="Nudix"/>
    <property type="match status" value="1"/>
</dbReference>
<dbReference type="GO" id="GO:0008413">
    <property type="term" value="F:8-oxo-7,8-dihydroguanosine triphosphate pyrophosphatase activity"/>
    <property type="evidence" value="ECO:0007669"/>
    <property type="project" value="TreeGrafter"/>
</dbReference>